<evidence type="ECO:0000259" key="1">
    <source>
        <dbReference type="PROSITE" id="PS50801"/>
    </source>
</evidence>
<keyword evidence="3" id="KW-1185">Reference proteome</keyword>
<gene>
    <name evidence="2" type="ORF">GCM10010151_30520</name>
</gene>
<organism evidence="2 3">
    <name type="scientific">Actinoallomurus spadix</name>
    <dbReference type="NCBI Taxonomy" id="79912"/>
    <lineage>
        <taxon>Bacteria</taxon>
        <taxon>Bacillati</taxon>
        <taxon>Actinomycetota</taxon>
        <taxon>Actinomycetes</taxon>
        <taxon>Streptosporangiales</taxon>
        <taxon>Thermomonosporaceae</taxon>
        <taxon>Actinoallomurus</taxon>
    </lineage>
</organism>
<evidence type="ECO:0000313" key="3">
    <source>
        <dbReference type="Proteomes" id="UP001501822"/>
    </source>
</evidence>
<dbReference type="EMBL" id="BAAABM010000019">
    <property type="protein sequence ID" value="GAA0338770.1"/>
    <property type="molecule type" value="Genomic_DNA"/>
</dbReference>
<dbReference type="InterPro" id="IPR058548">
    <property type="entry name" value="MlaB-like_STAS"/>
</dbReference>
<reference evidence="2 3" key="1">
    <citation type="journal article" date="2019" name="Int. J. Syst. Evol. Microbiol.">
        <title>The Global Catalogue of Microorganisms (GCM) 10K type strain sequencing project: providing services to taxonomists for standard genome sequencing and annotation.</title>
        <authorList>
            <consortium name="The Broad Institute Genomics Platform"/>
            <consortium name="The Broad Institute Genome Sequencing Center for Infectious Disease"/>
            <person name="Wu L."/>
            <person name="Ma J."/>
        </authorList>
    </citation>
    <scope>NUCLEOTIDE SEQUENCE [LARGE SCALE GENOMIC DNA]</scope>
    <source>
        <strain evidence="2 3">JCM 3146</strain>
    </source>
</reference>
<proteinExistence type="predicted"/>
<evidence type="ECO:0000313" key="2">
    <source>
        <dbReference type="EMBL" id="GAA0338770.1"/>
    </source>
</evidence>
<protein>
    <recommendedName>
        <fullName evidence="1">STAS domain-containing protein</fullName>
    </recommendedName>
</protein>
<sequence length="129" mass="14172">MIGGPYERTLVMLVAAMAERNGHTAQAILPDAGLVLYEDRQLRIIQATPPDKVLLRGDVDITNSPALADALAGVTAEWGRVTVDTEGLRFIDVSGWRILVGPHPRRGPRPRLLNIAPCVHRLNQRMHAL</sequence>
<dbReference type="PROSITE" id="PS50801">
    <property type="entry name" value="STAS"/>
    <property type="match status" value="1"/>
</dbReference>
<dbReference type="Gene3D" id="3.30.750.24">
    <property type="entry name" value="STAS domain"/>
    <property type="match status" value="1"/>
</dbReference>
<dbReference type="InterPro" id="IPR002645">
    <property type="entry name" value="STAS_dom"/>
</dbReference>
<dbReference type="Pfam" id="PF13466">
    <property type="entry name" value="STAS_2"/>
    <property type="match status" value="1"/>
</dbReference>
<dbReference type="SUPFAM" id="SSF52091">
    <property type="entry name" value="SpoIIaa-like"/>
    <property type="match status" value="1"/>
</dbReference>
<accession>A0ABN0WI95</accession>
<feature type="domain" description="STAS" evidence="1">
    <location>
        <begin position="55"/>
        <end position="129"/>
    </location>
</feature>
<comment type="caution">
    <text evidence="2">The sequence shown here is derived from an EMBL/GenBank/DDBJ whole genome shotgun (WGS) entry which is preliminary data.</text>
</comment>
<dbReference type="InterPro" id="IPR036513">
    <property type="entry name" value="STAS_dom_sf"/>
</dbReference>
<dbReference type="Proteomes" id="UP001501822">
    <property type="component" value="Unassembled WGS sequence"/>
</dbReference>
<name>A0ABN0WI95_9ACTN</name>